<dbReference type="Pfam" id="PF04961">
    <property type="entry name" value="FTCD_C"/>
    <property type="match status" value="1"/>
</dbReference>
<reference evidence="2 3" key="1">
    <citation type="submission" date="2020-10" db="EMBL/GenBank/DDBJ databases">
        <title>Olsenella immobilis sp.nov., isolated from the mud in a fermentation cellar used for the production of Chinese strong-flavoured liquor.</title>
        <authorList>
            <person name="Lu L."/>
        </authorList>
    </citation>
    <scope>NUCLEOTIDE SEQUENCE [LARGE SCALE GENOMIC DNA]</scope>
    <source>
        <strain evidence="2 3">LZLJ-2</strain>
    </source>
</reference>
<dbReference type="EMBL" id="CP063767">
    <property type="protein sequence ID" value="QOY59957.1"/>
    <property type="molecule type" value="Genomic_DNA"/>
</dbReference>
<dbReference type="InterPro" id="IPR036178">
    <property type="entry name" value="Formintransfe-cycloase-like_sf"/>
</dbReference>
<dbReference type="SUPFAM" id="SSF101262">
    <property type="entry name" value="Methenyltetrahydrofolate cyclohydrolase-like"/>
    <property type="match status" value="1"/>
</dbReference>
<sequence length="209" mass="22078">MQRLTDKSCAEFAGLVAAKQPTPGGGGAAALVGSLAAALCSMVGSYTTGKRRYADVESDVARMRGELDDARASLLDLVEADAVAFEPLSVAYGVPREDPTRARTLEEATESATEPPLQVMRQVCHVIELLEEMGQKGSRALLSDVGCGALLARAALEAASLNVFVNTHDATDRAWAARIEAACDEMLACYVPRAQTVAEGVTDHLRGRD</sequence>
<dbReference type="Proteomes" id="UP000593735">
    <property type="component" value="Chromosome"/>
</dbReference>
<dbReference type="InterPro" id="IPR007044">
    <property type="entry name" value="Cyclodeamin/CycHdrlase"/>
</dbReference>
<keyword evidence="2" id="KW-0378">Hydrolase</keyword>
<organism evidence="2 3">
    <name type="scientific">Thermophilibacter immobilis</name>
    <dbReference type="NCBI Taxonomy" id="2779519"/>
    <lineage>
        <taxon>Bacteria</taxon>
        <taxon>Bacillati</taxon>
        <taxon>Actinomycetota</taxon>
        <taxon>Coriobacteriia</taxon>
        <taxon>Coriobacteriales</taxon>
        <taxon>Atopobiaceae</taxon>
        <taxon>Thermophilibacter</taxon>
    </lineage>
</organism>
<dbReference type="AlphaFoldDB" id="A0A7S7RU14"/>
<evidence type="ECO:0000313" key="2">
    <source>
        <dbReference type="EMBL" id="QOY59957.1"/>
    </source>
</evidence>
<dbReference type="KEGG" id="tio:INP52_05800"/>
<proteinExistence type="predicted"/>
<accession>A0A7S7RU14</accession>
<dbReference type="RefSeq" id="WP_194369903.1">
    <property type="nucleotide sequence ID" value="NZ_CP063767.1"/>
</dbReference>
<name>A0A7S7RU14_9ACTN</name>
<evidence type="ECO:0000313" key="3">
    <source>
        <dbReference type="Proteomes" id="UP000593735"/>
    </source>
</evidence>
<dbReference type="Gene3D" id="1.20.120.680">
    <property type="entry name" value="Formiminotetrahydrofolate cyclodeaminase monomer, up-and-down helical bundle"/>
    <property type="match status" value="1"/>
</dbReference>
<evidence type="ECO:0000259" key="1">
    <source>
        <dbReference type="Pfam" id="PF04961"/>
    </source>
</evidence>
<feature type="domain" description="Cyclodeaminase/cyclohydrolase" evidence="1">
    <location>
        <begin position="8"/>
        <end position="184"/>
    </location>
</feature>
<keyword evidence="3" id="KW-1185">Reference proteome</keyword>
<protein>
    <submittedName>
        <fullName evidence="2">Cyclodeaminase/cyclohydrolase family protein</fullName>
    </submittedName>
</protein>
<dbReference type="GO" id="GO:0016787">
    <property type="term" value="F:hydrolase activity"/>
    <property type="evidence" value="ECO:0007669"/>
    <property type="project" value="UniProtKB-KW"/>
</dbReference>
<gene>
    <name evidence="2" type="ORF">INP52_05800</name>
</gene>